<dbReference type="SUPFAM" id="SSF56219">
    <property type="entry name" value="DNase I-like"/>
    <property type="match status" value="1"/>
</dbReference>
<dbReference type="Proteomes" id="UP000006038">
    <property type="component" value="Chromosome 1"/>
</dbReference>
<reference evidence="2" key="1">
    <citation type="journal article" date="2013" name="Nat. Commun.">
        <title>Whole-genome sequencing of Oryza brachyantha reveals mechanisms underlying Oryza genome evolution.</title>
        <authorList>
            <person name="Chen J."/>
            <person name="Huang Q."/>
            <person name="Gao D."/>
            <person name="Wang J."/>
            <person name="Lang Y."/>
            <person name="Liu T."/>
            <person name="Li B."/>
            <person name="Bai Z."/>
            <person name="Luis Goicoechea J."/>
            <person name="Liang C."/>
            <person name="Chen C."/>
            <person name="Zhang W."/>
            <person name="Sun S."/>
            <person name="Liao Y."/>
            <person name="Zhang X."/>
            <person name="Yang L."/>
            <person name="Song C."/>
            <person name="Wang M."/>
            <person name="Shi J."/>
            <person name="Liu G."/>
            <person name="Liu J."/>
            <person name="Zhou H."/>
            <person name="Zhou W."/>
            <person name="Yu Q."/>
            <person name="An N."/>
            <person name="Chen Y."/>
            <person name="Cai Q."/>
            <person name="Wang B."/>
            <person name="Liu B."/>
            <person name="Min J."/>
            <person name="Huang Y."/>
            <person name="Wu H."/>
            <person name="Li Z."/>
            <person name="Zhang Y."/>
            <person name="Yin Y."/>
            <person name="Song W."/>
            <person name="Jiang J."/>
            <person name="Jackson S.A."/>
            <person name="Wing R.A."/>
            <person name="Wang J."/>
            <person name="Chen M."/>
        </authorList>
    </citation>
    <scope>NUCLEOTIDE SEQUENCE [LARGE SCALE GENOMIC DNA]</scope>
    <source>
        <strain evidence="2">cv. IRGC 101232</strain>
    </source>
</reference>
<protein>
    <recommendedName>
        <fullName evidence="4">DUF4283 domain-containing protein</fullName>
    </recommendedName>
</protein>
<dbReference type="InterPro" id="IPR053253">
    <property type="entry name" value="Sex_diff_modulator"/>
</dbReference>
<organism evidence="2">
    <name type="scientific">Oryza brachyantha</name>
    <name type="common">malo sina</name>
    <dbReference type="NCBI Taxonomy" id="4533"/>
    <lineage>
        <taxon>Eukaryota</taxon>
        <taxon>Viridiplantae</taxon>
        <taxon>Streptophyta</taxon>
        <taxon>Embryophyta</taxon>
        <taxon>Tracheophyta</taxon>
        <taxon>Spermatophyta</taxon>
        <taxon>Magnoliopsida</taxon>
        <taxon>Liliopsida</taxon>
        <taxon>Poales</taxon>
        <taxon>Poaceae</taxon>
        <taxon>BOP clade</taxon>
        <taxon>Oryzoideae</taxon>
        <taxon>Oryzeae</taxon>
        <taxon>Oryzinae</taxon>
        <taxon>Oryza</taxon>
    </lineage>
</organism>
<sequence length="873" mass="94477">MVVCGDPTSRPSGVHRCFIPWTGGLQDREAHLSSHALLASIRGNRRSISPEMFVAALEQSCAIRRHEVRAEVCAPHDLLVTFANPDDCNRVVSSNMWIRGCRVNFCRWSRRVAGSCDMVYLVKLGLEGLPAHAWEEGTVRILLANWRCHLIELVRSEDARTLEVVAWSATPNAIPKEVLLQIPDSPPLRVAAPDDYLAIEMENAASPTQPPSPPKKKNCLDYNMLIHVLEVLDPSPTASSRRHGTPEDVHGRKPAIWGSAQRDDRWAEATDRPASQGGYYGAWPLTSPGTSPVHQPWPPSSPVRSLAEVVTLSFEGEASAGELAVTGDGGEGGGDNAGGSVGELVVDGDGVGDNAVAGDGVGDNVVVGNGEGGGDIAMAGDGELVPAPSIGLPMVGDDVAPKAVGTHPSAAVAEITAFHPATAPAALQQVSVQRKLGEVVRKLSFSATPLRQQDPTGQSEGGRPLMPPAQWEIARGGEILPSGGELGGKAGSSSFQVLPPQLAGLARITGEQEANGLDGLIVFSRRRGLQRERPTGPLLLSTVNEGGSNGPVQTEEGGLGGPLQNEEGHAQDPTNRSSQLAQDLQNLPPQIAAQITSFITACAAGPEHSLLGAPTRVQALKELQMDRAWHLTSVYGPQDEGDKFLFLEELETVGGTCFPNWVLAGDFNLITSVADKSSGRVNRRLMNAFTAVLNRLELKEIYLFGRRYTWSNEQQQPVMVKLDRVFATTGWEDAFPETSLQALSSSASDHCPILLTCGQLNKRPRRFRFENFWVTLEGFQQIVQEVWSEGVSSEDPFVALYVKLARLAKRLREWGQRRVSQIRLQLQMAHEIILRLDVAQESRLLQQHERCLRANLKGKCLALAALERIRARQ</sequence>
<feature type="compositionally biased region" description="Polar residues" evidence="1">
    <location>
        <begin position="541"/>
        <end position="552"/>
    </location>
</feature>
<dbReference type="AlphaFoldDB" id="J3L454"/>
<evidence type="ECO:0000313" key="2">
    <source>
        <dbReference type="EnsemblPlants" id="OB01G40100.1"/>
    </source>
</evidence>
<dbReference type="PANTHER" id="PTHR33087:SF46">
    <property type="entry name" value="OS07G0539200 PROTEIN"/>
    <property type="match status" value="1"/>
</dbReference>
<dbReference type="PANTHER" id="PTHR33087">
    <property type="entry name" value="OS07G0539200 PROTEIN"/>
    <property type="match status" value="1"/>
</dbReference>
<dbReference type="HOGENOM" id="CLU_329119_0_0_1"/>
<proteinExistence type="predicted"/>
<dbReference type="Gramene" id="OB01G40100.1">
    <property type="protein sequence ID" value="OB01G40100.1"/>
    <property type="gene ID" value="OB01G40100"/>
</dbReference>
<evidence type="ECO:0008006" key="4">
    <source>
        <dbReference type="Google" id="ProtNLM"/>
    </source>
</evidence>
<reference evidence="2" key="2">
    <citation type="submission" date="2013-04" db="UniProtKB">
        <authorList>
            <consortium name="EnsemblPlants"/>
        </authorList>
    </citation>
    <scope>IDENTIFICATION</scope>
</reference>
<name>J3L454_ORYBR</name>
<dbReference type="eggNOG" id="KOG1075">
    <property type="taxonomic scope" value="Eukaryota"/>
</dbReference>
<feature type="region of interest" description="Disordered" evidence="1">
    <location>
        <begin position="533"/>
        <end position="579"/>
    </location>
</feature>
<keyword evidence="3" id="KW-1185">Reference proteome</keyword>
<accession>J3L454</accession>
<evidence type="ECO:0000313" key="3">
    <source>
        <dbReference type="Proteomes" id="UP000006038"/>
    </source>
</evidence>
<dbReference type="STRING" id="4533.J3L454"/>
<feature type="region of interest" description="Disordered" evidence="1">
    <location>
        <begin position="235"/>
        <end position="266"/>
    </location>
</feature>
<dbReference type="InterPro" id="IPR036691">
    <property type="entry name" value="Endo/exonu/phosph_ase_sf"/>
</dbReference>
<evidence type="ECO:0000256" key="1">
    <source>
        <dbReference type="SAM" id="MobiDB-lite"/>
    </source>
</evidence>
<dbReference type="Gene3D" id="3.60.10.10">
    <property type="entry name" value="Endonuclease/exonuclease/phosphatase"/>
    <property type="match status" value="1"/>
</dbReference>
<dbReference type="EnsemblPlants" id="OB01G40100.1">
    <property type="protein sequence ID" value="OB01G40100.1"/>
    <property type="gene ID" value="OB01G40100"/>
</dbReference>